<keyword evidence="11" id="KW-0482">Metalloprotease</keyword>
<dbReference type="OrthoDB" id="86131at2157"/>
<keyword evidence="8" id="KW-0378">Hydrolase</keyword>
<dbReference type="PANTHER" id="PTHR35864">
    <property type="entry name" value="ZINC METALLOPROTEASE MJ0611-RELATED"/>
    <property type="match status" value="1"/>
</dbReference>
<dbReference type="GO" id="GO:0046872">
    <property type="term" value="F:metal ion binding"/>
    <property type="evidence" value="ECO:0007669"/>
    <property type="project" value="UniProtKB-KW"/>
</dbReference>
<evidence type="ECO:0000256" key="10">
    <source>
        <dbReference type="ARBA" id="ARBA00022989"/>
    </source>
</evidence>
<evidence type="ECO:0000256" key="2">
    <source>
        <dbReference type="ARBA" id="ARBA00004651"/>
    </source>
</evidence>
<evidence type="ECO:0000256" key="1">
    <source>
        <dbReference type="ARBA" id="ARBA00001947"/>
    </source>
</evidence>
<dbReference type="GO" id="GO:0006508">
    <property type="term" value="P:proteolysis"/>
    <property type="evidence" value="ECO:0007669"/>
    <property type="project" value="UniProtKB-KW"/>
</dbReference>
<dbReference type="PANTHER" id="PTHR35864:SF1">
    <property type="entry name" value="ZINC METALLOPROTEASE YWHC-RELATED"/>
    <property type="match status" value="1"/>
</dbReference>
<sequence>MYKFSKEEIRDLIGSVIVISIIFIYPHISITLFLIALIAVGSGFIFHELAHRFVARYYGAFSMFKAWYEGLLLALILKIVLGVTLIAPGAVYIYKDHLTNKENGVIAISGPLTNILLAFIFLIISFIPIPLISLTGTVGFYINLYLAAFNLLPIPPLDGYKVVTWNPIIWAIVEIPLVIYILFRGIF</sequence>
<evidence type="ECO:0000256" key="12">
    <source>
        <dbReference type="ARBA" id="ARBA00023136"/>
    </source>
</evidence>
<organism evidence="14 15">
    <name type="scientific">Methanocaldococcus villosus KIN24-T80</name>
    <dbReference type="NCBI Taxonomy" id="1069083"/>
    <lineage>
        <taxon>Archaea</taxon>
        <taxon>Methanobacteriati</taxon>
        <taxon>Methanobacteriota</taxon>
        <taxon>Methanomada group</taxon>
        <taxon>Methanococci</taxon>
        <taxon>Methanococcales</taxon>
        <taxon>Methanocaldococcaceae</taxon>
        <taxon>Methanocaldococcus</taxon>
    </lineage>
</organism>
<evidence type="ECO:0000256" key="3">
    <source>
        <dbReference type="ARBA" id="ARBA00007931"/>
    </source>
</evidence>
<keyword evidence="4" id="KW-1003">Cell membrane</keyword>
<protein>
    <submittedName>
        <fullName evidence="14">Peptidase M50</fullName>
    </submittedName>
</protein>
<keyword evidence="6 13" id="KW-0812">Transmembrane</keyword>
<comment type="similarity">
    <text evidence="3">Belongs to the peptidase M50B family.</text>
</comment>
<feature type="transmembrane region" description="Helical" evidence="13">
    <location>
        <begin position="12"/>
        <end position="45"/>
    </location>
</feature>
<dbReference type="GO" id="GO:0005886">
    <property type="term" value="C:plasma membrane"/>
    <property type="evidence" value="ECO:0007669"/>
    <property type="project" value="UniProtKB-SubCell"/>
</dbReference>
<evidence type="ECO:0000256" key="6">
    <source>
        <dbReference type="ARBA" id="ARBA00022692"/>
    </source>
</evidence>
<dbReference type="InterPro" id="IPR052348">
    <property type="entry name" value="Metallopeptidase_M50B"/>
</dbReference>
<name>N6V1N7_9EURY</name>
<dbReference type="EMBL" id="APMM01000023">
    <property type="protein sequence ID" value="ENN96203.1"/>
    <property type="molecule type" value="Genomic_DNA"/>
</dbReference>
<evidence type="ECO:0000256" key="4">
    <source>
        <dbReference type="ARBA" id="ARBA00022475"/>
    </source>
</evidence>
<dbReference type="InterPro" id="IPR044537">
    <property type="entry name" value="Rip2-like"/>
</dbReference>
<evidence type="ECO:0000256" key="13">
    <source>
        <dbReference type="SAM" id="Phobius"/>
    </source>
</evidence>
<evidence type="ECO:0000256" key="9">
    <source>
        <dbReference type="ARBA" id="ARBA00022833"/>
    </source>
</evidence>
<keyword evidence="15" id="KW-1185">Reference proteome</keyword>
<dbReference type="Proteomes" id="UP000053695">
    <property type="component" value="Unassembled WGS sequence"/>
</dbReference>
<evidence type="ECO:0000256" key="11">
    <source>
        <dbReference type="ARBA" id="ARBA00023049"/>
    </source>
</evidence>
<accession>N6V1N7</accession>
<reference evidence="14 15" key="1">
    <citation type="journal article" date="2013" name="Genome Announc.">
        <title>Draft Genome Sequence of a Highly Flagellated, Fast-Swimming Archaeon, Methanocaldococcus villosus Strain KIN24-T80 (DSM 22612).</title>
        <authorList>
            <person name="Thennarasu S."/>
            <person name="Polireddy D."/>
            <person name="Antony A."/>
            <person name="Yada M.R."/>
            <person name="Algarawi S."/>
            <person name="Sivakumar N."/>
        </authorList>
    </citation>
    <scope>NUCLEOTIDE SEQUENCE [LARGE SCALE GENOMIC DNA]</scope>
    <source>
        <strain evidence="14 15">KIN24-T80</strain>
    </source>
</reference>
<comment type="subcellular location">
    <subcellularLocation>
        <location evidence="2">Cell membrane</location>
        <topology evidence="2">Multi-pass membrane protein</topology>
    </subcellularLocation>
</comment>
<comment type="cofactor">
    <cofactor evidence="1">
        <name>Zn(2+)</name>
        <dbReference type="ChEBI" id="CHEBI:29105"/>
    </cofactor>
</comment>
<keyword evidence="9" id="KW-0862">Zinc</keyword>
<keyword evidence="7" id="KW-0479">Metal-binding</keyword>
<evidence type="ECO:0000256" key="8">
    <source>
        <dbReference type="ARBA" id="ARBA00022801"/>
    </source>
</evidence>
<evidence type="ECO:0000256" key="5">
    <source>
        <dbReference type="ARBA" id="ARBA00022670"/>
    </source>
</evidence>
<dbReference type="RefSeq" id="WP_004591257.1">
    <property type="nucleotide sequence ID" value="NZ_APMM01000023.1"/>
</dbReference>
<feature type="transmembrane region" description="Helical" evidence="13">
    <location>
        <begin position="115"/>
        <end position="142"/>
    </location>
</feature>
<keyword evidence="12 13" id="KW-0472">Membrane</keyword>
<dbReference type="CDD" id="cd06158">
    <property type="entry name" value="S2P-M50_like_1"/>
    <property type="match status" value="1"/>
</dbReference>
<proteinExistence type="inferred from homology"/>
<gene>
    <name evidence="14" type="ORF">J422_03613</name>
</gene>
<keyword evidence="10 13" id="KW-1133">Transmembrane helix</keyword>
<evidence type="ECO:0000313" key="14">
    <source>
        <dbReference type="EMBL" id="ENN96203.1"/>
    </source>
</evidence>
<comment type="caution">
    <text evidence="14">The sequence shown here is derived from an EMBL/GenBank/DDBJ whole genome shotgun (WGS) entry which is preliminary data.</text>
</comment>
<feature type="transmembrane region" description="Helical" evidence="13">
    <location>
        <begin position="162"/>
        <end position="183"/>
    </location>
</feature>
<dbReference type="STRING" id="1069083.GCA_000371805_01381"/>
<keyword evidence="5" id="KW-0645">Protease</keyword>
<dbReference type="PATRIC" id="fig|1069083.5.peg.705"/>
<evidence type="ECO:0000256" key="7">
    <source>
        <dbReference type="ARBA" id="ARBA00022723"/>
    </source>
</evidence>
<evidence type="ECO:0000313" key="15">
    <source>
        <dbReference type="Proteomes" id="UP000053695"/>
    </source>
</evidence>
<dbReference type="AlphaFoldDB" id="N6V1N7"/>
<feature type="transmembrane region" description="Helical" evidence="13">
    <location>
        <begin position="71"/>
        <end position="94"/>
    </location>
</feature>
<dbReference type="GO" id="GO:0008237">
    <property type="term" value="F:metallopeptidase activity"/>
    <property type="evidence" value="ECO:0007669"/>
    <property type="project" value="UniProtKB-KW"/>
</dbReference>